<dbReference type="AlphaFoldDB" id="A0A2K0UU44"/>
<organism evidence="1 2">
    <name type="scientific">Gibberella nygamai</name>
    <name type="common">Bean root rot disease fungus</name>
    <name type="synonym">Fusarium nygamai</name>
    <dbReference type="NCBI Taxonomy" id="42673"/>
    <lineage>
        <taxon>Eukaryota</taxon>
        <taxon>Fungi</taxon>
        <taxon>Dikarya</taxon>
        <taxon>Ascomycota</taxon>
        <taxon>Pezizomycotina</taxon>
        <taxon>Sordariomycetes</taxon>
        <taxon>Hypocreomycetidae</taxon>
        <taxon>Hypocreales</taxon>
        <taxon>Nectriaceae</taxon>
        <taxon>Fusarium</taxon>
        <taxon>Fusarium fujikuroi species complex</taxon>
    </lineage>
</organism>
<protein>
    <submittedName>
        <fullName evidence="1">Uncharacterized protein</fullName>
    </submittedName>
</protein>
<reference evidence="1 2" key="1">
    <citation type="submission" date="2017-06" db="EMBL/GenBank/DDBJ databases">
        <title>Genome of Fusarium nygamai isolate CS10214.</title>
        <authorList>
            <person name="Gardiner D.M."/>
            <person name="Obanor F."/>
            <person name="Kazan K."/>
        </authorList>
    </citation>
    <scope>NUCLEOTIDE SEQUENCE [LARGE SCALE GENOMIC DNA]</scope>
    <source>
        <strain evidence="1 2">CS10214</strain>
    </source>
</reference>
<dbReference type="STRING" id="42673.A0A2K0UU44"/>
<comment type="caution">
    <text evidence="1">The sequence shown here is derived from an EMBL/GenBank/DDBJ whole genome shotgun (WGS) entry which is preliminary data.</text>
</comment>
<dbReference type="EMBL" id="MTQA01000307">
    <property type="protein sequence ID" value="PNP61298.1"/>
    <property type="molecule type" value="Genomic_DNA"/>
</dbReference>
<dbReference type="OrthoDB" id="5065916at2759"/>
<proteinExistence type="predicted"/>
<accession>A0A2K0UU44</accession>
<gene>
    <name evidence="1" type="ORF">FNYG_13984</name>
</gene>
<evidence type="ECO:0000313" key="2">
    <source>
        <dbReference type="Proteomes" id="UP000236664"/>
    </source>
</evidence>
<name>A0A2K0UU44_GIBNY</name>
<sequence length="287" mass="32062">MAEADATQVLVNRSAAHISQMLMKNPLDLNELAVTKYPVLALTEIGATRVREIHGKIVDEIFSVVSETRQDSPRCWDRCVTQLDSGNVLLAVIFTEFDGYRTIKKACKKALRVPRMDEVPCLPAPILVSLIASLKYREVAAARPHSSIIDMLGAHNSMAWLKVAIQVFESTRRAPFLVKRDDSVDSPTTYLSNGIWTVKAAMPPPHRYLAFIHRQLPVLRAAHPFGFHTKKSAPQEMVDDFKTIYALYRIEGLGIPCEIHNVAAYSLSRDQHEEVLASRDDLEMAGG</sequence>
<dbReference type="Proteomes" id="UP000236664">
    <property type="component" value="Unassembled WGS sequence"/>
</dbReference>
<keyword evidence="2" id="KW-1185">Reference proteome</keyword>
<evidence type="ECO:0000313" key="1">
    <source>
        <dbReference type="EMBL" id="PNP61298.1"/>
    </source>
</evidence>